<organism evidence="1 2">
    <name type="scientific">Aphidius gifuensis</name>
    <name type="common">Parasitoid wasp</name>
    <dbReference type="NCBI Taxonomy" id="684658"/>
    <lineage>
        <taxon>Eukaryota</taxon>
        <taxon>Metazoa</taxon>
        <taxon>Ecdysozoa</taxon>
        <taxon>Arthropoda</taxon>
        <taxon>Hexapoda</taxon>
        <taxon>Insecta</taxon>
        <taxon>Pterygota</taxon>
        <taxon>Neoptera</taxon>
        <taxon>Endopterygota</taxon>
        <taxon>Hymenoptera</taxon>
        <taxon>Apocrita</taxon>
        <taxon>Ichneumonoidea</taxon>
        <taxon>Braconidae</taxon>
        <taxon>Aphidiinae</taxon>
        <taxon>Aphidius</taxon>
    </lineage>
</organism>
<evidence type="ECO:0000313" key="1">
    <source>
        <dbReference type="EMBL" id="KAF7996343.1"/>
    </source>
</evidence>
<keyword evidence="2" id="KW-1185">Reference proteome</keyword>
<dbReference type="Proteomes" id="UP000639338">
    <property type="component" value="Unassembled WGS sequence"/>
</dbReference>
<accession>A0A834XZ90</accession>
<dbReference type="EMBL" id="JACMRX010000001">
    <property type="protein sequence ID" value="KAF7996343.1"/>
    <property type="molecule type" value="Genomic_DNA"/>
</dbReference>
<reference evidence="1 2" key="1">
    <citation type="submission" date="2020-08" db="EMBL/GenBank/DDBJ databases">
        <title>Aphidius gifuensis genome sequencing and assembly.</title>
        <authorList>
            <person name="Du Z."/>
        </authorList>
    </citation>
    <scope>NUCLEOTIDE SEQUENCE [LARGE SCALE GENOMIC DNA]</scope>
    <source>
        <strain evidence="1">YNYX2018</strain>
        <tissue evidence="1">Adults</tissue>
    </source>
</reference>
<sequence>MSGILRNTLRLVGTAKYAPNNSTKYLQSMTLSTTERISTDFRIFKRIAGRQILSLFAKQEIKTADFGGLHVSLSSGTVGLITREKHKHLIFPPVFTTELNGRPIEPESNKNNAKKKTLSFSLGKWNVSCNGHELKFNVNDSDEIFILTHAVHVDAYRSRPERLENGGYRSMRKVYFFDDEIISFPAKIIISESEGSKPLIEHEILSENIPHSPNIKHHMDYGVVLPKYLDVENIDDEITDKPNKFGEMKLKFPMIVSLEGNQEKLEFKNIDDTLTVSHSVKIQTYKNELRKNLKNEIVDEKKYKASKAGKLLIQLESGELATTTHTDQRVIIKYEVNIEIDLDSEVPSILICPILSYYYIGFDNDL</sequence>
<proteinExistence type="predicted"/>
<gene>
    <name evidence="1" type="ORF">HCN44_001975</name>
</gene>
<protein>
    <submittedName>
        <fullName evidence="1">Uncharacterized protein</fullName>
    </submittedName>
</protein>
<comment type="caution">
    <text evidence="1">The sequence shown here is derived from an EMBL/GenBank/DDBJ whole genome shotgun (WGS) entry which is preliminary data.</text>
</comment>
<dbReference type="AlphaFoldDB" id="A0A834XZ90"/>
<evidence type="ECO:0000313" key="2">
    <source>
        <dbReference type="Proteomes" id="UP000639338"/>
    </source>
</evidence>
<name>A0A834XZ90_APHGI</name>